<reference evidence="13" key="1">
    <citation type="submission" date="2019-02" db="EMBL/GenBank/DDBJ databases">
        <authorList>
            <person name="Gruber-Vodicka R. H."/>
            <person name="Seah K. B. B."/>
        </authorList>
    </citation>
    <scope>NUCLEOTIDE SEQUENCE</scope>
    <source>
        <strain evidence="13">BECK_BY7</strain>
    </source>
</reference>
<dbReference type="InterPro" id="IPR020841">
    <property type="entry name" value="PKS_Beta-ketoAc_synthase_dom"/>
</dbReference>
<dbReference type="InterPro" id="IPR036736">
    <property type="entry name" value="ACP-like_sf"/>
</dbReference>
<dbReference type="CDD" id="cd08955">
    <property type="entry name" value="KR_2_FAS_SDR_x"/>
    <property type="match status" value="1"/>
</dbReference>
<dbReference type="SMART" id="SM01294">
    <property type="entry name" value="PKS_PP_betabranch"/>
    <property type="match status" value="1"/>
</dbReference>
<evidence type="ECO:0000256" key="1">
    <source>
        <dbReference type="ARBA" id="ARBA00005194"/>
    </source>
</evidence>
<dbReference type="PROSITE" id="PS00606">
    <property type="entry name" value="KS3_1"/>
    <property type="match status" value="1"/>
</dbReference>
<dbReference type="Gene3D" id="3.40.47.10">
    <property type="match status" value="1"/>
</dbReference>
<dbReference type="Pfam" id="PF14765">
    <property type="entry name" value="PS-DH"/>
    <property type="match status" value="1"/>
</dbReference>
<dbReference type="Pfam" id="PF00109">
    <property type="entry name" value="ketoacyl-synt"/>
    <property type="match status" value="1"/>
</dbReference>
<dbReference type="InterPro" id="IPR014030">
    <property type="entry name" value="Ketoacyl_synth_N"/>
</dbReference>
<dbReference type="Pfam" id="PF02801">
    <property type="entry name" value="Ketoacyl-synt_C"/>
    <property type="match status" value="1"/>
</dbReference>
<dbReference type="InterPro" id="IPR016035">
    <property type="entry name" value="Acyl_Trfase/lysoPLipase"/>
</dbReference>
<keyword evidence="5 13" id="KW-0808">Transferase</keyword>
<dbReference type="GO" id="GO:0004312">
    <property type="term" value="F:fatty acid synthase activity"/>
    <property type="evidence" value="ECO:0007669"/>
    <property type="project" value="TreeGrafter"/>
</dbReference>
<dbReference type="SUPFAM" id="SSF51735">
    <property type="entry name" value="NAD(P)-binding Rossmann-fold domains"/>
    <property type="match status" value="2"/>
</dbReference>
<dbReference type="InterPro" id="IPR014043">
    <property type="entry name" value="Acyl_transferase_dom"/>
</dbReference>
<dbReference type="SMART" id="SM00825">
    <property type="entry name" value="PKS_KS"/>
    <property type="match status" value="1"/>
</dbReference>
<feature type="active site" description="Proton donor; for dehydratase activity" evidence="9">
    <location>
        <position position="1167"/>
    </location>
</feature>
<feature type="region of interest" description="N-terminal hotdog fold" evidence="9">
    <location>
        <begin position="968"/>
        <end position="1090"/>
    </location>
</feature>
<evidence type="ECO:0000313" key="13">
    <source>
        <dbReference type="EMBL" id="VFK20024.1"/>
    </source>
</evidence>
<dbReference type="Pfam" id="PF21089">
    <property type="entry name" value="PKS_DH_N"/>
    <property type="match status" value="1"/>
</dbReference>
<gene>
    <name evidence="13" type="ORF">BECKLFY1418C_GA0070996_10664</name>
</gene>
<dbReference type="SUPFAM" id="SSF53901">
    <property type="entry name" value="Thiolase-like"/>
    <property type="match status" value="1"/>
</dbReference>
<dbReference type="GO" id="GO:0004315">
    <property type="term" value="F:3-oxoacyl-[acyl-carrier-protein] synthase activity"/>
    <property type="evidence" value="ECO:0007669"/>
    <property type="project" value="InterPro"/>
</dbReference>
<dbReference type="Gene3D" id="3.10.129.110">
    <property type="entry name" value="Polyketide synthase dehydratase"/>
    <property type="match status" value="1"/>
</dbReference>
<dbReference type="InterPro" id="IPR050091">
    <property type="entry name" value="PKS_NRPS_Biosynth_Enz"/>
</dbReference>
<dbReference type="InterPro" id="IPR020806">
    <property type="entry name" value="PKS_PP-bd"/>
</dbReference>
<dbReference type="Pfam" id="PF00550">
    <property type="entry name" value="PP-binding"/>
    <property type="match status" value="1"/>
</dbReference>
<evidence type="ECO:0000256" key="7">
    <source>
        <dbReference type="ARBA" id="ARBA00023098"/>
    </source>
</evidence>
<dbReference type="Pfam" id="PF22621">
    <property type="entry name" value="CurL-like_PKS_C"/>
    <property type="match status" value="1"/>
</dbReference>
<feature type="domain" description="Carrier" evidence="10">
    <location>
        <begin position="1787"/>
        <end position="1862"/>
    </location>
</feature>
<dbReference type="InterPro" id="IPR014031">
    <property type="entry name" value="Ketoacyl_synth_C"/>
</dbReference>
<comment type="pathway">
    <text evidence="1">Lipid metabolism; fatty acid biosynthesis.</text>
</comment>
<dbReference type="GO" id="GO:0071770">
    <property type="term" value="P:DIM/DIP cell wall layer assembly"/>
    <property type="evidence" value="ECO:0007669"/>
    <property type="project" value="TreeGrafter"/>
</dbReference>
<dbReference type="UniPathway" id="UPA00094"/>
<feature type="region of interest" description="C-terminal hotdog fold" evidence="9">
    <location>
        <begin position="1106"/>
        <end position="1251"/>
    </location>
</feature>
<dbReference type="SUPFAM" id="SSF55048">
    <property type="entry name" value="Probable ACP-binding domain of malonyl-CoA ACP transacylase"/>
    <property type="match status" value="1"/>
</dbReference>
<dbReference type="InterPro" id="IPR001227">
    <property type="entry name" value="Ac_transferase_dom_sf"/>
</dbReference>
<dbReference type="InterPro" id="IPR009081">
    <property type="entry name" value="PP-bd_ACP"/>
</dbReference>
<dbReference type="Gene3D" id="1.10.1200.10">
    <property type="entry name" value="ACP-like"/>
    <property type="match status" value="1"/>
</dbReference>
<dbReference type="InterPro" id="IPR049552">
    <property type="entry name" value="PKS_DH_N"/>
</dbReference>
<dbReference type="InterPro" id="IPR006162">
    <property type="entry name" value="Ppantetheine_attach_site"/>
</dbReference>
<evidence type="ECO:0000259" key="11">
    <source>
        <dbReference type="PROSITE" id="PS52004"/>
    </source>
</evidence>
<dbReference type="InterPro" id="IPR018201">
    <property type="entry name" value="Ketoacyl_synth_AS"/>
</dbReference>
<dbReference type="PROSITE" id="PS52004">
    <property type="entry name" value="KS3_2"/>
    <property type="match status" value="1"/>
</dbReference>
<name>A0A450WSP7_9GAMM</name>
<evidence type="ECO:0000256" key="6">
    <source>
        <dbReference type="ARBA" id="ARBA00022832"/>
    </source>
</evidence>
<proteinExistence type="inferred from homology"/>
<dbReference type="SUPFAM" id="SSF47336">
    <property type="entry name" value="ACP-like"/>
    <property type="match status" value="1"/>
</dbReference>
<evidence type="ECO:0000256" key="8">
    <source>
        <dbReference type="ARBA" id="ARBA00023268"/>
    </source>
</evidence>
<dbReference type="Gene3D" id="3.30.70.3290">
    <property type="match status" value="1"/>
</dbReference>
<dbReference type="InterPro" id="IPR049900">
    <property type="entry name" value="PKS_mFAS_DH"/>
</dbReference>
<dbReference type="Gene3D" id="3.40.50.720">
    <property type="entry name" value="NAD(P)-binding Rossmann-like Domain"/>
    <property type="match status" value="1"/>
</dbReference>
<dbReference type="InterPro" id="IPR036291">
    <property type="entry name" value="NAD(P)-bd_dom_sf"/>
</dbReference>
<dbReference type="GO" id="GO:0005737">
    <property type="term" value="C:cytoplasm"/>
    <property type="evidence" value="ECO:0007669"/>
    <property type="project" value="TreeGrafter"/>
</dbReference>
<organism evidence="13">
    <name type="scientific">Candidatus Kentrum sp. LFY</name>
    <dbReference type="NCBI Taxonomy" id="2126342"/>
    <lineage>
        <taxon>Bacteria</taxon>
        <taxon>Pseudomonadati</taxon>
        <taxon>Pseudomonadota</taxon>
        <taxon>Gammaproteobacteria</taxon>
        <taxon>Candidatus Kentrum</taxon>
    </lineage>
</organism>
<dbReference type="SMART" id="SM00822">
    <property type="entry name" value="PKS_KR"/>
    <property type="match status" value="1"/>
</dbReference>
<dbReference type="InterPro" id="IPR042104">
    <property type="entry name" value="PKS_dehydratase_sf"/>
</dbReference>
<dbReference type="GO" id="GO:0031177">
    <property type="term" value="F:phosphopantetheine binding"/>
    <property type="evidence" value="ECO:0007669"/>
    <property type="project" value="InterPro"/>
</dbReference>
<evidence type="ECO:0000256" key="4">
    <source>
        <dbReference type="ARBA" id="ARBA00022553"/>
    </source>
</evidence>
<feature type="domain" description="PKS/mFAS DH" evidence="12">
    <location>
        <begin position="968"/>
        <end position="1251"/>
    </location>
</feature>
<dbReference type="PROSITE" id="PS52019">
    <property type="entry name" value="PKS_MFAS_DH"/>
    <property type="match status" value="1"/>
</dbReference>
<dbReference type="InterPro" id="IPR016036">
    <property type="entry name" value="Malonyl_transacylase_ACP-bd"/>
</dbReference>
<keyword evidence="3" id="KW-0596">Phosphopantetheine</keyword>
<dbReference type="PROSITE" id="PS00012">
    <property type="entry name" value="PHOSPHOPANTETHEINE"/>
    <property type="match status" value="1"/>
</dbReference>
<accession>A0A450WSP7</accession>
<feature type="active site" description="Proton acceptor; for dehydratase activity" evidence="9">
    <location>
        <position position="1001"/>
    </location>
</feature>
<dbReference type="Pfam" id="PF08659">
    <property type="entry name" value="KR"/>
    <property type="match status" value="1"/>
</dbReference>
<evidence type="ECO:0000259" key="12">
    <source>
        <dbReference type="PROSITE" id="PS52019"/>
    </source>
</evidence>
<evidence type="ECO:0000256" key="2">
    <source>
        <dbReference type="ARBA" id="ARBA00006484"/>
    </source>
</evidence>
<evidence type="ECO:0000256" key="5">
    <source>
        <dbReference type="ARBA" id="ARBA00022679"/>
    </source>
</evidence>
<dbReference type="GO" id="GO:0005886">
    <property type="term" value="C:plasma membrane"/>
    <property type="evidence" value="ECO:0007669"/>
    <property type="project" value="TreeGrafter"/>
</dbReference>
<sequence>MTELPPSNDTDIAVIGMSCRFPGAQTIDDFWRNLRDGVESITFFSDEELRALGVDTDTLDHPNYVKAGGVLSDIESFDAPFFHIGPKEAETMDPQHRLFLECAWEAMEHAGYAASADEHSIGVYAGVGMNTYLANNLTGNGDPSNVVGVYQIMTGNDKDFLPTRVSYKFNLKGPSVTVQTACSTSLVAVHLACQSILNGECDMALAGGVSVRVPHEVGYFYQEGMILSPDGHCRAFDAEAQGIVGGNGVGIVLVKRLEDAMTDGDHIHAVIKGSAINNDGDLKVGYTAPSVEGQAAVISEAQAVADVRPETISYIEAHGTGTALGDPIEIAALTRAFRKTTEKNGFCAIGSVKTNIGHTDIAAGVAGLIKTVLALKNRQIPPSLHFETPNPEIDFANSPFYVNASLADWETDGIPRRAGVSSFGIGGTNAHVVLEEAPLTDPASVEGWGELANPNKEVSGDEVVGVRAERSPPTPAERPLHLLTLSAKSEKALGELAERYATHLEAHPELPLADVCFTASTGRAHFEHRLALIAESSIDAQARLRAADTIVGRAAEEKPGIVFLFTGQGSQYVGMGRALYETQPLFRKTLDECDAILRPLGVPLLDLLYPSRRVDKARSVASTASASGATSFDGCAPGALIHPTDLNQTIYTQPALFALEYALAKLWQSWGVIPDAVMGHSVGEIVAACVAGVFGLEDGLKLIAARGRLMQTLCETGDMLALPVEEAKALELIAPFGEELSIAAINGPSSVVISGTHGAMEKLLASLADKGVNGKPLSVSHAFHSAMMEPMLTEFEKVAESITFTAPKIPLCSNVTGEMATDGELITQESITQATPAYWVRHVRQPVRFARGIQTLYDQGFETFLEIGPKPVLLGMAHQCLPDNSAMTWLPSLREGQGDWRQLLQSLGEWYARGGVVDWASFHQAFDDRPPCRRVPLPTYPFQRQRYWAEGRKATQVSQRISDDQPSHPLLGQRLPLAGTDKIHFEAQIGFLSPSAYLLDHRIFDIAIVPGVAYLEIGLAAGSSISDKPFSIKDIAFEQVLILPEEETRTIQLVLSPEDQGYRFEIFSLDAKSHWLLHATGRLVSQQTMKGQPDAIDRTQLQAQCATELSGADYYRVLRKHGGNLDLDFQGIQQVFYGDGIALGRITLPESVAHQADDYQLHPVLLDAGFQLFVGAIPDLVATNDETYLPAAVKALQHYRPTGASLWGRARITHSDEQSFTGDVSWFDESGMVIAEATGLTIRRVSNETLRRHFQKKPDDRYKIAWVPHTADTVENMVDENAGIWLIFADHGGMGQALAERLESSGNTCVLVYASNVVGTTGRSPLPDDNIQHLDSVDPAGFERLFSDVFQENAPPLRGIVHLWSLDAPDTAELTGETLNEAQTLVCGSVLHLLQARIKQKQSARLWLVTRNAISTGQSETPLAVAQAPLWGLGKVIAQEHPELHCACVDLDSKTEAGLNAKTLYNEIFSETEEEQIAFRGNARYVARLVRHGEVQAAPADAMGASAPIHADGAYLITGGLGALGLEVARWMVGKGARHLVLTGRRGPSHAAGEVLRELEEIGARILVISTDVADYGPMVRLFEAIDQQMPPLRGIIHAAGILDDGMLLQQDMARFHQVMAPKVAGAWHLHTLTQDKPLDFFVCFSSLASLLGSPGQGNYAAANAFLDALVHHRRALGLPGLSINWGAWGKIGMAADPNSRIQDRLLAMGMDSIDPEAGISHLDASMGQMDIIQIGVFPVDWSKFLQQFPVAPAFLSELVPSVPHPSSASADFMARLQEIPPERQRDYLATHIQSELNKVLGFDPSKPMDPRTGFSDLGMDSLMVVEARHRLQASIGGSLPATLLFDYSTLDRLVDYLAGEVLAPESSIPSKSTMEPDKTTKSLEDDFAEIDQLSEEDARRLIDEELMSLGA</sequence>
<dbReference type="InterPro" id="IPR016039">
    <property type="entry name" value="Thiolase-like"/>
</dbReference>
<protein>
    <submittedName>
        <fullName evidence="13">Acyl transferase domain-containing protein</fullName>
    </submittedName>
</protein>
<dbReference type="InterPro" id="IPR049551">
    <property type="entry name" value="PKS_DH_C"/>
</dbReference>
<dbReference type="EMBL" id="CAADFN010000066">
    <property type="protein sequence ID" value="VFK20024.1"/>
    <property type="molecule type" value="Genomic_DNA"/>
</dbReference>
<evidence type="ECO:0000256" key="3">
    <source>
        <dbReference type="ARBA" id="ARBA00022450"/>
    </source>
</evidence>
<evidence type="ECO:0000259" key="10">
    <source>
        <dbReference type="PROSITE" id="PS50075"/>
    </source>
</evidence>
<dbReference type="Gene3D" id="3.40.366.10">
    <property type="entry name" value="Malonyl-Coenzyme A Acyl Carrier Protein, domain 2"/>
    <property type="match status" value="1"/>
</dbReference>
<dbReference type="Pfam" id="PF00698">
    <property type="entry name" value="Acyl_transf_1"/>
    <property type="match status" value="1"/>
</dbReference>
<keyword evidence="8" id="KW-0511">Multifunctional enzyme</keyword>
<dbReference type="PROSITE" id="PS50075">
    <property type="entry name" value="CARRIER"/>
    <property type="match status" value="1"/>
</dbReference>
<comment type="similarity">
    <text evidence="2">Belongs to the short-chain dehydrogenases/reductases (SDR) family.</text>
</comment>
<dbReference type="CDD" id="cd00833">
    <property type="entry name" value="PKS"/>
    <property type="match status" value="1"/>
</dbReference>
<keyword evidence="7" id="KW-0443">Lipid metabolism</keyword>
<evidence type="ECO:0000256" key="9">
    <source>
        <dbReference type="PROSITE-ProRule" id="PRU01363"/>
    </source>
</evidence>
<dbReference type="PANTHER" id="PTHR43775">
    <property type="entry name" value="FATTY ACID SYNTHASE"/>
    <property type="match status" value="1"/>
</dbReference>
<keyword evidence="4" id="KW-0597">Phosphoprotein</keyword>
<dbReference type="InterPro" id="IPR057326">
    <property type="entry name" value="KR_dom"/>
</dbReference>
<dbReference type="InterPro" id="IPR013968">
    <property type="entry name" value="PKS_KR"/>
</dbReference>
<dbReference type="SMART" id="SM00823">
    <property type="entry name" value="PKS_PP"/>
    <property type="match status" value="1"/>
</dbReference>
<dbReference type="SUPFAM" id="SSF52151">
    <property type="entry name" value="FabD/lysophospholipase-like"/>
    <property type="match status" value="1"/>
</dbReference>
<dbReference type="GO" id="GO:0006633">
    <property type="term" value="P:fatty acid biosynthetic process"/>
    <property type="evidence" value="ECO:0007669"/>
    <property type="project" value="UniProtKB-UniPathway"/>
</dbReference>
<keyword evidence="6" id="KW-0276">Fatty acid metabolism</keyword>
<dbReference type="SMART" id="SM00827">
    <property type="entry name" value="PKS_AT"/>
    <property type="match status" value="1"/>
</dbReference>
<dbReference type="InterPro" id="IPR020807">
    <property type="entry name" value="PKS_DH"/>
</dbReference>
<dbReference type="FunFam" id="3.40.47.10:FF:000042">
    <property type="entry name" value="Polyketide synthase Pks13"/>
    <property type="match status" value="1"/>
</dbReference>
<dbReference type="SMART" id="SM00826">
    <property type="entry name" value="PKS_DH"/>
    <property type="match status" value="1"/>
</dbReference>
<dbReference type="PANTHER" id="PTHR43775:SF51">
    <property type="entry name" value="INACTIVE PHENOLPHTHIOCEROL SYNTHESIS POLYKETIDE SYNTHASE TYPE I PKS1-RELATED"/>
    <property type="match status" value="1"/>
</dbReference>
<feature type="domain" description="Ketosynthase family 3 (KS3)" evidence="11">
    <location>
        <begin position="9"/>
        <end position="436"/>
    </location>
</feature>